<feature type="region of interest" description="Disordered" evidence="11">
    <location>
        <begin position="904"/>
        <end position="926"/>
    </location>
</feature>
<gene>
    <name evidence="16" type="ORF">LSALG_LOCUS8738</name>
</gene>
<evidence type="ECO:0000256" key="4">
    <source>
        <dbReference type="ARBA" id="ARBA00022614"/>
    </source>
</evidence>
<dbReference type="PANTHER" id="PTHR48061">
    <property type="entry name" value="LEUCINE-RICH REPEAT RECEPTOR PROTEIN KINASE EMS1-LIKE-RELATED"/>
    <property type="match status" value="1"/>
</dbReference>
<keyword evidence="5 12" id="KW-0812">Transmembrane</keyword>
<feature type="compositionally biased region" description="Basic and acidic residues" evidence="11">
    <location>
        <begin position="906"/>
        <end position="915"/>
    </location>
</feature>
<proteinExistence type="inferred from homology"/>
<dbReference type="Gene3D" id="3.80.10.10">
    <property type="entry name" value="Ribonuclease Inhibitor"/>
    <property type="match status" value="6"/>
</dbReference>
<keyword evidence="9 12" id="KW-0472">Membrane</keyword>
<dbReference type="InterPro" id="IPR046956">
    <property type="entry name" value="RLP23-like"/>
</dbReference>
<evidence type="ECO:0000259" key="15">
    <source>
        <dbReference type="Pfam" id="PF23598"/>
    </source>
</evidence>
<evidence type="ECO:0000256" key="1">
    <source>
        <dbReference type="ARBA" id="ARBA00004251"/>
    </source>
</evidence>
<comment type="subcellular location">
    <subcellularLocation>
        <location evidence="1">Cell membrane</location>
        <topology evidence="1">Single-pass type I membrane protein</topology>
    </subcellularLocation>
</comment>
<dbReference type="Pfam" id="PF08263">
    <property type="entry name" value="LRRNT_2"/>
    <property type="match status" value="1"/>
</dbReference>
<evidence type="ECO:0000256" key="9">
    <source>
        <dbReference type="ARBA" id="ARBA00023136"/>
    </source>
</evidence>
<dbReference type="InterPro" id="IPR003591">
    <property type="entry name" value="Leu-rich_rpt_typical-subtyp"/>
</dbReference>
<evidence type="ECO:0000256" key="13">
    <source>
        <dbReference type="SAM" id="SignalP"/>
    </source>
</evidence>
<dbReference type="Pfam" id="PF23598">
    <property type="entry name" value="LRR_14"/>
    <property type="match status" value="1"/>
</dbReference>
<dbReference type="Pfam" id="PF13855">
    <property type="entry name" value="LRR_8"/>
    <property type="match status" value="2"/>
</dbReference>
<evidence type="ECO:0000256" key="2">
    <source>
        <dbReference type="ARBA" id="ARBA00009592"/>
    </source>
</evidence>
<organism evidence="16 17">
    <name type="scientific">Lactuca saligna</name>
    <name type="common">Willowleaf lettuce</name>
    <dbReference type="NCBI Taxonomy" id="75948"/>
    <lineage>
        <taxon>Eukaryota</taxon>
        <taxon>Viridiplantae</taxon>
        <taxon>Streptophyta</taxon>
        <taxon>Embryophyta</taxon>
        <taxon>Tracheophyta</taxon>
        <taxon>Spermatophyta</taxon>
        <taxon>Magnoliopsida</taxon>
        <taxon>eudicotyledons</taxon>
        <taxon>Gunneridae</taxon>
        <taxon>Pentapetalae</taxon>
        <taxon>asterids</taxon>
        <taxon>campanulids</taxon>
        <taxon>Asterales</taxon>
        <taxon>Asteraceae</taxon>
        <taxon>Cichorioideae</taxon>
        <taxon>Cichorieae</taxon>
        <taxon>Lactucinae</taxon>
        <taxon>Lactuca</taxon>
    </lineage>
</organism>
<dbReference type="Pfam" id="PF00560">
    <property type="entry name" value="LRR_1"/>
    <property type="match status" value="7"/>
</dbReference>
<dbReference type="SMART" id="SM00369">
    <property type="entry name" value="LRR_TYP"/>
    <property type="match status" value="9"/>
</dbReference>
<evidence type="ECO:0000256" key="7">
    <source>
        <dbReference type="ARBA" id="ARBA00022737"/>
    </source>
</evidence>
<evidence type="ECO:0000256" key="3">
    <source>
        <dbReference type="ARBA" id="ARBA00022475"/>
    </source>
</evidence>
<evidence type="ECO:0000256" key="6">
    <source>
        <dbReference type="ARBA" id="ARBA00022729"/>
    </source>
</evidence>
<dbReference type="GO" id="GO:0005886">
    <property type="term" value="C:plasma membrane"/>
    <property type="evidence" value="ECO:0007669"/>
    <property type="project" value="UniProtKB-SubCell"/>
</dbReference>
<evidence type="ECO:0000313" key="17">
    <source>
        <dbReference type="Proteomes" id="UP001177003"/>
    </source>
</evidence>
<evidence type="ECO:0000256" key="8">
    <source>
        <dbReference type="ARBA" id="ARBA00022989"/>
    </source>
</evidence>
<keyword evidence="10" id="KW-0325">Glycoprotein</keyword>
<dbReference type="EMBL" id="OX465077">
    <property type="protein sequence ID" value="CAI9268306.1"/>
    <property type="molecule type" value="Genomic_DNA"/>
</dbReference>
<dbReference type="SUPFAM" id="SSF52058">
    <property type="entry name" value="L domain-like"/>
    <property type="match status" value="1"/>
</dbReference>
<sequence>MAPYMNHFKFLQTISFLYVLVTVKNVTGSSLSHDEECSALFQFKQSIIHQDDVACSAHGSQVFHSWNNSFDCCSWEGVACSHDHDQYYGHHVMGLDLSERSLCGHINSNSTLFNLVHLQTLNLSMNDFGESEIPSEIGRLKQLRSLDLSYSGFSGQIPNGISQLIRLSSLDLSRNSLRLHSPSLKNLAQNLTGLEILHLSGVDISSSVPHFLANFSALRSIKLRDCSLGNEFPAAILELPKLQVVNLANNVELTGSFPDFCNNSLLTEVILGGTGFFGVVPESLGHLKHLTDLSLSQCSFSGGIPRSLSNLTQLTFLALDGNQFTGSVPSLVSLLKLDFLVLNGNKFEKGRFPSWLGKLTKLSELYLNDMNIYGEIPLFFANLTRLSEVEMNNNSLTGCIPSWLFNLTQLKGLDLQMNQLQGPIPNTFSILKNLEYLNLGRNNFNGRVELAMFLGLDKLKVLELSDNRITVVVTNNYTNTSLPTLDTLSLSLCNLKEFPAFLRFQNKLRTLILDHNNIDGLVPVWIWNNSRETLELIDLSFNSITGFDQHPHFLPWTNLQVFFIHKNQVSGQLPFPPQTTIIYSIAKNNVIGEIPASICELKSLQMLDLSFNNMSGTLPSCLGILSNSLIALYLSRNNFHGKMMNAFMSGSLLNDLDLSGNRFTGQLPRSLINCTNLEILSLEDNSFHDAFPSWLGSLAELQVLVLRSNKFYGPIQSSSQFPKLRIIDLSNNNFSGPLHQNYFQTWHAMSSNDLGVSSAMESEISSKTVFTNVKYTVTLIHKGVKTEYDRILTIDMSIDLSCNNFEGEIPRSLQDLRGLQALNLSNNHFTGRVLPSLGNLTNLEALDLSRNDLSGEIPQQLVQLGFLSIFNVSFNHLEGRIPQGKQFDTFDDFSYIGNPGLYRKPLSKEGQDSKVPRVPPTSNVSESLFPSERTDWIFVLCGVGSGLIVGVVIGNFLYERETKEAS</sequence>
<feature type="chain" id="PRO_5041359475" description="Leucine-rich repeat-containing N-terminal plant-type domain-containing protein" evidence="13">
    <location>
        <begin position="29"/>
        <end position="966"/>
    </location>
</feature>
<protein>
    <recommendedName>
        <fullName evidence="18">Leucine-rich repeat-containing N-terminal plant-type domain-containing protein</fullName>
    </recommendedName>
</protein>
<reference evidence="16" key="1">
    <citation type="submission" date="2023-04" db="EMBL/GenBank/DDBJ databases">
        <authorList>
            <person name="Vijverberg K."/>
            <person name="Xiong W."/>
            <person name="Schranz E."/>
        </authorList>
    </citation>
    <scope>NUCLEOTIDE SEQUENCE</scope>
</reference>
<feature type="domain" description="Disease resistance R13L4/SHOC-2-like LRR" evidence="15">
    <location>
        <begin position="95"/>
        <end position="253"/>
    </location>
</feature>
<dbReference type="InterPro" id="IPR055414">
    <property type="entry name" value="LRR_R13L4/SHOC2-like"/>
</dbReference>
<evidence type="ECO:0000313" key="16">
    <source>
        <dbReference type="EMBL" id="CAI9268306.1"/>
    </source>
</evidence>
<feature type="domain" description="Leucine-rich repeat-containing N-terminal plant-type" evidence="14">
    <location>
        <begin position="34"/>
        <end position="81"/>
    </location>
</feature>
<dbReference type="FunFam" id="3.80.10.10:FF:000095">
    <property type="entry name" value="LRR receptor-like serine/threonine-protein kinase GSO1"/>
    <property type="match status" value="1"/>
</dbReference>
<evidence type="ECO:0000256" key="10">
    <source>
        <dbReference type="ARBA" id="ARBA00023180"/>
    </source>
</evidence>
<keyword evidence="17" id="KW-1185">Reference proteome</keyword>
<evidence type="ECO:0000256" key="5">
    <source>
        <dbReference type="ARBA" id="ARBA00022692"/>
    </source>
</evidence>
<dbReference type="InterPro" id="IPR001611">
    <property type="entry name" value="Leu-rich_rpt"/>
</dbReference>
<keyword evidence="7" id="KW-0677">Repeat</keyword>
<dbReference type="PANTHER" id="PTHR48061:SF12">
    <property type="entry name" value="DISEASE RESISTANCE LIKE PROTEIN"/>
    <property type="match status" value="1"/>
</dbReference>
<dbReference type="InterPro" id="IPR032675">
    <property type="entry name" value="LRR_dom_sf"/>
</dbReference>
<dbReference type="PRINTS" id="PR00019">
    <property type="entry name" value="LEURICHRPT"/>
</dbReference>
<dbReference type="GO" id="GO:0051707">
    <property type="term" value="P:response to other organism"/>
    <property type="evidence" value="ECO:0007669"/>
    <property type="project" value="UniProtKB-ARBA"/>
</dbReference>
<keyword evidence="3" id="KW-1003">Cell membrane</keyword>
<dbReference type="FunFam" id="3.80.10.10:FF:000041">
    <property type="entry name" value="LRR receptor-like serine/threonine-protein kinase ERECTA"/>
    <property type="match status" value="2"/>
</dbReference>
<dbReference type="Proteomes" id="UP001177003">
    <property type="component" value="Chromosome 1"/>
</dbReference>
<feature type="transmembrane region" description="Helical" evidence="12">
    <location>
        <begin position="936"/>
        <end position="958"/>
    </location>
</feature>
<dbReference type="GO" id="GO:0006952">
    <property type="term" value="P:defense response"/>
    <property type="evidence" value="ECO:0007669"/>
    <property type="project" value="UniProtKB-ARBA"/>
</dbReference>
<evidence type="ECO:0000256" key="11">
    <source>
        <dbReference type="SAM" id="MobiDB-lite"/>
    </source>
</evidence>
<dbReference type="InterPro" id="IPR013210">
    <property type="entry name" value="LRR_N_plant-typ"/>
</dbReference>
<accession>A0AA35YCR3</accession>
<name>A0AA35YCR3_LACSI</name>
<keyword evidence="4" id="KW-0433">Leucine-rich repeat</keyword>
<feature type="signal peptide" evidence="13">
    <location>
        <begin position="1"/>
        <end position="28"/>
    </location>
</feature>
<keyword evidence="8 12" id="KW-1133">Transmembrane helix</keyword>
<evidence type="ECO:0000259" key="14">
    <source>
        <dbReference type="Pfam" id="PF08263"/>
    </source>
</evidence>
<evidence type="ECO:0000256" key="12">
    <source>
        <dbReference type="SAM" id="Phobius"/>
    </source>
</evidence>
<dbReference type="SUPFAM" id="SSF52047">
    <property type="entry name" value="RNI-like"/>
    <property type="match status" value="2"/>
</dbReference>
<comment type="similarity">
    <text evidence="2">Belongs to the RLP family.</text>
</comment>
<evidence type="ECO:0008006" key="18">
    <source>
        <dbReference type="Google" id="ProtNLM"/>
    </source>
</evidence>
<dbReference type="FunFam" id="3.80.10.10:FF:000111">
    <property type="entry name" value="LRR receptor-like serine/threonine-protein kinase ERECTA"/>
    <property type="match status" value="1"/>
</dbReference>
<keyword evidence="6 13" id="KW-0732">Signal</keyword>
<dbReference type="AlphaFoldDB" id="A0AA35YCR3"/>